<gene>
    <name evidence="5" type="primary">tsf</name>
    <name evidence="9" type="ORF">BSZ36_15245</name>
</gene>
<comment type="function">
    <text evidence="5 6">Associates with the EF-Tu.GDP complex and induces the exchange of GDP to GTP. It remains bound to the aminoacyl-tRNA.EF-Tu.GTP complex up to the GTP hydrolysis stage on the ribosome.</text>
</comment>
<keyword evidence="4 5" id="KW-0648">Protein biosynthesis</keyword>
<protein>
    <recommendedName>
        <fullName evidence="2 5">Elongation factor Ts</fullName>
        <shortName evidence="5">EF-Ts</shortName>
    </recommendedName>
</protein>
<dbReference type="NCBIfam" id="TIGR00116">
    <property type="entry name" value="tsf"/>
    <property type="match status" value="1"/>
</dbReference>
<accession>A0A259U306</accession>
<evidence type="ECO:0000256" key="1">
    <source>
        <dbReference type="ARBA" id="ARBA00005532"/>
    </source>
</evidence>
<dbReference type="HAMAP" id="MF_00050">
    <property type="entry name" value="EF_Ts"/>
    <property type="match status" value="1"/>
</dbReference>
<sequence length="275" mass="29447">MAITAQEVKRLREATGVGMMDCKKALTETGGNFEEAIELLRKKGQKVAAKRADRDATEGVIATATSGDGSTAVMVEVNCETDFVARNEDFTTFAQSIADLALAQKTSDRDALLAQTLGSQTVADAITEKTGQIGEKIDVRRVALMNAEGGQIVDYIHPGAKLGVLVDMTGEGDLSEAGRDVAMQAAAMNPIAAVRADVPQDVQDKELEIGREQARAEGKPDAILDKIAEGKLGRYFKDNVLVEQPFVKDSSQTVEQMLKSKGAELKRFVRFALGG</sequence>
<keyword evidence="3 5" id="KW-0251">Elongation factor</keyword>
<dbReference type="FunCoup" id="A0A259U306">
    <property type="interactions" value="531"/>
</dbReference>
<comment type="caution">
    <text evidence="9">The sequence shown here is derived from an EMBL/GenBank/DDBJ whole genome shotgun (WGS) entry which is preliminary data.</text>
</comment>
<dbReference type="RefSeq" id="WP_094550449.1">
    <property type="nucleotide sequence ID" value="NZ_MQWB01000001.1"/>
</dbReference>
<comment type="subcellular location">
    <subcellularLocation>
        <location evidence="5 7">Cytoplasm</location>
    </subcellularLocation>
</comment>
<dbReference type="FunFam" id="1.10.8.10:FF:000001">
    <property type="entry name" value="Elongation factor Ts"/>
    <property type="match status" value="1"/>
</dbReference>
<evidence type="ECO:0000256" key="6">
    <source>
        <dbReference type="RuleBase" id="RU000642"/>
    </source>
</evidence>
<comment type="similarity">
    <text evidence="1 5 6">Belongs to the EF-Ts family.</text>
</comment>
<dbReference type="PANTHER" id="PTHR11741:SF0">
    <property type="entry name" value="ELONGATION FACTOR TS, MITOCHONDRIAL"/>
    <property type="match status" value="1"/>
</dbReference>
<dbReference type="InterPro" id="IPR001816">
    <property type="entry name" value="Transl_elong_EFTs/EF1B"/>
</dbReference>
<evidence type="ECO:0000256" key="2">
    <source>
        <dbReference type="ARBA" id="ARBA00016956"/>
    </source>
</evidence>
<dbReference type="InterPro" id="IPR014039">
    <property type="entry name" value="Transl_elong_EFTs/EF1B_dimer"/>
</dbReference>
<dbReference type="PROSITE" id="PS01126">
    <property type="entry name" value="EF_TS_1"/>
    <property type="match status" value="1"/>
</dbReference>
<dbReference type="InParanoid" id="A0A259U306"/>
<feature type="region of interest" description="Involved in Mg(2+) ion dislocation from EF-Tu" evidence="5">
    <location>
        <begin position="81"/>
        <end position="84"/>
    </location>
</feature>
<evidence type="ECO:0000256" key="7">
    <source>
        <dbReference type="RuleBase" id="RU000643"/>
    </source>
</evidence>
<evidence type="ECO:0000256" key="5">
    <source>
        <dbReference type="HAMAP-Rule" id="MF_00050"/>
    </source>
</evidence>
<reference evidence="9 10" key="1">
    <citation type="submission" date="2016-11" db="EMBL/GenBank/DDBJ databases">
        <title>Study of marine rhodopsin-containing bacteria.</title>
        <authorList>
            <person name="Yoshizawa S."/>
            <person name="Kumagai Y."/>
            <person name="Kogure K."/>
        </authorList>
    </citation>
    <scope>NUCLEOTIDE SEQUENCE [LARGE SCALE GENOMIC DNA]</scope>
    <source>
        <strain evidence="9 10">SG-29</strain>
    </source>
</reference>
<dbReference type="Gene3D" id="1.10.8.10">
    <property type="entry name" value="DNA helicase RuvA subunit, C-terminal domain"/>
    <property type="match status" value="1"/>
</dbReference>
<feature type="domain" description="Translation elongation factor EFTs/EF1B dimerisation" evidence="8">
    <location>
        <begin position="72"/>
        <end position="274"/>
    </location>
</feature>
<proteinExistence type="inferred from homology"/>
<dbReference type="InterPro" id="IPR009060">
    <property type="entry name" value="UBA-like_sf"/>
</dbReference>
<evidence type="ECO:0000313" key="9">
    <source>
        <dbReference type="EMBL" id="OZC04218.1"/>
    </source>
</evidence>
<keyword evidence="10" id="KW-1185">Reference proteome</keyword>
<evidence type="ECO:0000256" key="3">
    <source>
        <dbReference type="ARBA" id="ARBA00022768"/>
    </source>
</evidence>
<dbReference type="EMBL" id="MQWB01000001">
    <property type="protein sequence ID" value="OZC04218.1"/>
    <property type="molecule type" value="Genomic_DNA"/>
</dbReference>
<dbReference type="PANTHER" id="PTHR11741">
    <property type="entry name" value="ELONGATION FACTOR TS"/>
    <property type="match status" value="1"/>
</dbReference>
<dbReference type="CDD" id="cd14275">
    <property type="entry name" value="UBA_EF-Ts"/>
    <property type="match status" value="1"/>
</dbReference>
<dbReference type="SUPFAM" id="SSF46934">
    <property type="entry name" value="UBA-like"/>
    <property type="match status" value="1"/>
</dbReference>
<dbReference type="InterPro" id="IPR018101">
    <property type="entry name" value="Transl_elong_Ts_CS"/>
</dbReference>
<dbReference type="Gene3D" id="1.10.286.20">
    <property type="match status" value="1"/>
</dbReference>
<evidence type="ECO:0000313" key="10">
    <source>
        <dbReference type="Proteomes" id="UP000216446"/>
    </source>
</evidence>
<dbReference type="InterPro" id="IPR036402">
    <property type="entry name" value="EF-Ts_dimer_sf"/>
</dbReference>
<dbReference type="PROSITE" id="PS01127">
    <property type="entry name" value="EF_TS_2"/>
    <property type="match status" value="1"/>
</dbReference>
<evidence type="ECO:0000259" key="8">
    <source>
        <dbReference type="Pfam" id="PF00889"/>
    </source>
</evidence>
<dbReference type="Pfam" id="PF00889">
    <property type="entry name" value="EF_TS"/>
    <property type="match status" value="1"/>
</dbReference>
<dbReference type="AlphaFoldDB" id="A0A259U306"/>
<evidence type="ECO:0000256" key="4">
    <source>
        <dbReference type="ARBA" id="ARBA00022917"/>
    </source>
</evidence>
<dbReference type="SUPFAM" id="SSF54713">
    <property type="entry name" value="Elongation factor Ts (EF-Ts), dimerisation domain"/>
    <property type="match status" value="2"/>
</dbReference>
<name>A0A259U306_9BACT</name>
<dbReference type="Proteomes" id="UP000216446">
    <property type="component" value="Unassembled WGS sequence"/>
</dbReference>
<organism evidence="9 10">
    <name type="scientific">Rubricoccus marinus</name>
    <dbReference type="NCBI Taxonomy" id="716817"/>
    <lineage>
        <taxon>Bacteria</taxon>
        <taxon>Pseudomonadati</taxon>
        <taxon>Rhodothermota</taxon>
        <taxon>Rhodothermia</taxon>
        <taxon>Rhodothermales</taxon>
        <taxon>Rubricoccaceae</taxon>
        <taxon>Rubricoccus</taxon>
    </lineage>
</organism>
<dbReference type="GO" id="GO:0003746">
    <property type="term" value="F:translation elongation factor activity"/>
    <property type="evidence" value="ECO:0007669"/>
    <property type="project" value="UniProtKB-UniRule"/>
</dbReference>
<dbReference type="OrthoDB" id="9808348at2"/>
<dbReference type="GO" id="GO:0005737">
    <property type="term" value="C:cytoplasm"/>
    <property type="evidence" value="ECO:0007669"/>
    <property type="project" value="UniProtKB-SubCell"/>
</dbReference>
<dbReference type="Gene3D" id="3.30.479.20">
    <property type="entry name" value="Elongation factor Ts, dimerisation domain"/>
    <property type="match status" value="2"/>
</dbReference>
<keyword evidence="5" id="KW-0963">Cytoplasm</keyword>